<reference evidence="2 3" key="1">
    <citation type="submission" date="2018-01" db="EMBL/GenBank/DDBJ databases">
        <title>Genome Sequencing and Assembly of Anaerobacter polyendosporus strain CT4.</title>
        <authorList>
            <person name="Tachaapaikoon C."/>
            <person name="Sutheeworapong S."/>
            <person name="Jenjaroenpun P."/>
            <person name="Wongsurawat T."/>
            <person name="Nookeaw I."/>
            <person name="Cheawchanlertfa P."/>
            <person name="Kosugi A."/>
            <person name="Cheevadhanarak S."/>
            <person name="Ratanakhanokchai K."/>
        </authorList>
    </citation>
    <scope>NUCLEOTIDE SEQUENCE [LARGE SCALE GENOMIC DNA]</scope>
    <source>
        <strain evidence="2 3">CT4</strain>
    </source>
</reference>
<dbReference type="EMBL" id="CP025746">
    <property type="protein sequence ID" value="QAA32744.1"/>
    <property type="molecule type" value="Genomic_DNA"/>
</dbReference>
<keyword evidence="1" id="KW-0472">Membrane</keyword>
<feature type="transmembrane region" description="Helical" evidence="1">
    <location>
        <begin position="278"/>
        <end position="299"/>
    </location>
</feature>
<gene>
    <name evidence="2" type="ORF">C1I91_14470</name>
</gene>
<dbReference type="AlphaFoldDB" id="A0A3R5U9D9"/>
<sequence>MGLLNVIAFLGLVAGSFILFSLNLFELAEAVIKPFKNRKATLKSKVNEVIKNKKPKGLKLLIQETKDILEATNKSDNFSNLCIWAFALFVLGVMIAISLNNLFLVPILATGFSLLPFWYVKFTATFYKKQLNAELETALSVITTSYMRSESIITAVDENITYINPPVADVFKSFLMQTKLINSNIKMALENLKSKIDNDVFREWVDAVIACQEDKNLKTTLTPIVSKLSDMRIVSAELDYLLYEPMKEFITMTILLVGNIPLMYFLNKSWYHTLMFTAIGKAILAICALVIFVSLSAVIKITKPVEYRQIKKA</sequence>
<feature type="transmembrane region" description="Helical" evidence="1">
    <location>
        <begin position="249"/>
        <end position="266"/>
    </location>
</feature>
<dbReference type="KEGG" id="cmah:C1I91_14470"/>
<feature type="transmembrane region" description="Helical" evidence="1">
    <location>
        <begin position="6"/>
        <end position="28"/>
    </location>
</feature>
<dbReference type="RefSeq" id="WP_128213486.1">
    <property type="nucleotide sequence ID" value="NZ_CP025746.1"/>
</dbReference>
<keyword evidence="1" id="KW-1133">Transmembrane helix</keyword>
<accession>A0A3R5U9D9</accession>
<organism evidence="2 3">
    <name type="scientific">Clostridium manihotivorum</name>
    <dbReference type="NCBI Taxonomy" id="2320868"/>
    <lineage>
        <taxon>Bacteria</taxon>
        <taxon>Bacillati</taxon>
        <taxon>Bacillota</taxon>
        <taxon>Clostridia</taxon>
        <taxon>Eubacteriales</taxon>
        <taxon>Clostridiaceae</taxon>
        <taxon>Clostridium</taxon>
    </lineage>
</organism>
<feature type="transmembrane region" description="Helical" evidence="1">
    <location>
        <begin position="78"/>
        <end position="97"/>
    </location>
</feature>
<feature type="transmembrane region" description="Helical" evidence="1">
    <location>
        <begin position="103"/>
        <end position="120"/>
    </location>
</feature>
<proteinExistence type="predicted"/>
<keyword evidence="3" id="KW-1185">Reference proteome</keyword>
<protein>
    <recommendedName>
        <fullName evidence="4">Flp pilus assembly protein TadB</fullName>
    </recommendedName>
</protein>
<evidence type="ECO:0000313" key="2">
    <source>
        <dbReference type="EMBL" id="QAA32744.1"/>
    </source>
</evidence>
<evidence type="ECO:0000256" key="1">
    <source>
        <dbReference type="SAM" id="Phobius"/>
    </source>
</evidence>
<dbReference type="Proteomes" id="UP000286268">
    <property type="component" value="Chromosome"/>
</dbReference>
<evidence type="ECO:0008006" key="4">
    <source>
        <dbReference type="Google" id="ProtNLM"/>
    </source>
</evidence>
<keyword evidence="1" id="KW-0812">Transmembrane</keyword>
<dbReference type="OrthoDB" id="9780661at2"/>
<name>A0A3R5U9D9_9CLOT</name>
<evidence type="ECO:0000313" key="3">
    <source>
        <dbReference type="Proteomes" id="UP000286268"/>
    </source>
</evidence>